<dbReference type="Gene3D" id="2.130.10.10">
    <property type="entry name" value="YVTN repeat-like/Quinoprotein amine dehydrogenase"/>
    <property type="match status" value="1"/>
</dbReference>
<comment type="similarity">
    <text evidence="2 8">Belongs to the WD repeat DDB2/WDR76 family.</text>
</comment>
<dbReference type="PANTHER" id="PTHR14773:SF0">
    <property type="entry name" value="WD REPEAT-CONTAINING PROTEIN 76"/>
    <property type="match status" value="1"/>
</dbReference>
<dbReference type="OrthoDB" id="9890280at2759"/>
<sequence length="549" mass="60173">MPVKKEGEALSTFEQRRLQNIADNNAILKGISKTAAKIAKPAPKPTPKPRARPKKSPAEKREYPKRERTVATRSSSRLNGGTPDSNGLKREADDSAPAALFSSEKPTKKIRVADDLNLGDILVEGRKFTKDAGAITDLISLPRKGAEPGVRTFDEDDVKQTTDKDLRALREQMGNLELYNKWAVNGESRNFSAVAFAAVTDLVDLTLDIKIVPQRIYSMGFHPTSEKPLIFAGDKEGAMGIFDASQDAPEVDDEDEDAEFSDPVIAAFKTHARTISSFHFPLTDSNAVYTASYDSSIRKLDLGAGTPVSIQIFAPEDDEDLPISALDMAPNDNSTIIFSTLSGSVGRYDLRTKDDAEIWALSDAKIGGFALHPNAPHLFATASLDRTMKIWDMRKISGKGDMRHPALVGEHESRLSVSHASWSPAGHIATSSYDDTIKIYDFSEATSWKAGHDVSEKHMKPDQIVKHNNQTGRWVTILKPQWQRRPEDGIQKFAIGNMNRFVDIFGADGEQLAQLDGNGITAVPAVAHLHPSQNWVVGGTASGKVCLWM</sequence>
<feature type="compositionally biased region" description="Low complexity" evidence="9">
    <location>
        <begin position="32"/>
        <end position="41"/>
    </location>
</feature>
<keyword evidence="7 8" id="KW-0238">DNA-binding</keyword>
<dbReference type="STRING" id="1230097.A0A423XH79"/>
<keyword evidence="5" id="KW-0677">Repeat</keyword>
<dbReference type="GO" id="GO:2000001">
    <property type="term" value="P:regulation of DNA damage checkpoint"/>
    <property type="evidence" value="ECO:0007669"/>
    <property type="project" value="TreeGrafter"/>
</dbReference>
<evidence type="ECO:0000313" key="11">
    <source>
        <dbReference type="Proteomes" id="UP000285146"/>
    </source>
</evidence>
<feature type="compositionally biased region" description="Basic and acidic residues" evidence="9">
    <location>
        <begin position="56"/>
        <end position="70"/>
    </location>
</feature>
<dbReference type="EMBL" id="LKEB01000008">
    <property type="protein sequence ID" value="ROW15675.1"/>
    <property type="molecule type" value="Genomic_DNA"/>
</dbReference>
<dbReference type="PANTHER" id="PTHR14773">
    <property type="entry name" value="WD REPEAT-CONTAINING PROTEIN 76"/>
    <property type="match status" value="1"/>
</dbReference>
<evidence type="ECO:0000256" key="6">
    <source>
        <dbReference type="ARBA" id="ARBA00022763"/>
    </source>
</evidence>
<dbReference type="InParanoid" id="A0A423XH79"/>
<proteinExistence type="inferred from homology"/>
<evidence type="ECO:0000256" key="5">
    <source>
        <dbReference type="ARBA" id="ARBA00022737"/>
    </source>
</evidence>
<dbReference type="SUPFAM" id="SSF50978">
    <property type="entry name" value="WD40 repeat-like"/>
    <property type="match status" value="1"/>
</dbReference>
<dbReference type="InterPro" id="IPR050853">
    <property type="entry name" value="WD_repeat_DNA-damage-binding"/>
</dbReference>
<comment type="function">
    <text evidence="1 8">DNA-binding protein that binds to both single- and double-stranded DNA. Binds preferentially to UV-damaged DNA. May be involved in DNA-metabolic processes.</text>
</comment>
<evidence type="ECO:0000256" key="7">
    <source>
        <dbReference type="ARBA" id="ARBA00023125"/>
    </source>
</evidence>
<evidence type="ECO:0000256" key="1">
    <source>
        <dbReference type="ARBA" id="ARBA00002653"/>
    </source>
</evidence>
<dbReference type="Proteomes" id="UP000285146">
    <property type="component" value="Unassembled WGS sequence"/>
</dbReference>
<dbReference type="FunCoup" id="A0A423XH79">
    <property type="interactions" value="629"/>
</dbReference>
<organism evidence="10 11">
    <name type="scientific">Cytospora leucostoma</name>
    <dbReference type="NCBI Taxonomy" id="1230097"/>
    <lineage>
        <taxon>Eukaryota</taxon>
        <taxon>Fungi</taxon>
        <taxon>Dikarya</taxon>
        <taxon>Ascomycota</taxon>
        <taxon>Pezizomycotina</taxon>
        <taxon>Sordariomycetes</taxon>
        <taxon>Sordariomycetidae</taxon>
        <taxon>Diaporthales</taxon>
        <taxon>Cytosporaceae</taxon>
        <taxon>Cytospora</taxon>
    </lineage>
</organism>
<dbReference type="InterPro" id="IPR015943">
    <property type="entry name" value="WD40/YVTN_repeat-like_dom_sf"/>
</dbReference>
<dbReference type="GO" id="GO:0003677">
    <property type="term" value="F:DNA binding"/>
    <property type="evidence" value="ECO:0007669"/>
    <property type="project" value="UniProtKB-UniRule"/>
</dbReference>
<comment type="caution">
    <text evidence="10">The sequence shown here is derived from an EMBL/GenBank/DDBJ whole genome shotgun (WGS) entry which is preliminary data.</text>
</comment>
<keyword evidence="4 8" id="KW-0853">WD repeat</keyword>
<dbReference type="FunFam" id="2.130.10.10:FF:000562">
    <property type="entry name" value="DNA damage-binding protein CMR1"/>
    <property type="match status" value="1"/>
</dbReference>
<dbReference type="SMART" id="SM00320">
    <property type="entry name" value="WD40"/>
    <property type="match status" value="5"/>
</dbReference>
<keyword evidence="6 8" id="KW-0227">DNA damage</keyword>
<evidence type="ECO:0000256" key="3">
    <source>
        <dbReference type="ARBA" id="ARBA00021132"/>
    </source>
</evidence>
<name>A0A423XH79_9PEZI</name>
<feature type="region of interest" description="Disordered" evidence="9">
    <location>
        <begin position="32"/>
        <end position="102"/>
    </location>
</feature>
<gene>
    <name evidence="10" type="ORF">VPNG_02172</name>
</gene>
<evidence type="ECO:0000256" key="9">
    <source>
        <dbReference type="SAM" id="MobiDB-lite"/>
    </source>
</evidence>
<evidence type="ECO:0000313" key="10">
    <source>
        <dbReference type="EMBL" id="ROW15675.1"/>
    </source>
</evidence>
<dbReference type="GO" id="GO:0006974">
    <property type="term" value="P:DNA damage response"/>
    <property type="evidence" value="ECO:0007669"/>
    <property type="project" value="UniProtKB-KW"/>
</dbReference>
<evidence type="ECO:0000256" key="2">
    <source>
        <dbReference type="ARBA" id="ARBA00005434"/>
    </source>
</evidence>
<protein>
    <recommendedName>
        <fullName evidence="3 8">DNA damage-binding protein CMR1</fullName>
    </recommendedName>
</protein>
<reference evidence="10 11" key="1">
    <citation type="submission" date="2015-09" db="EMBL/GenBank/DDBJ databases">
        <title>Host preference determinants of Valsa canker pathogens revealed by comparative genomics.</title>
        <authorList>
            <person name="Yin Z."/>
            <person name="Huang L."/>
        </authorList>
    </citation>
    <scope>NUCLEOTIDE SEQUENCE [LARGE SCALE GENOMIC DNA]</scope>
    <source>
        <strain evidence="10 11">SXYLt</strain>
    </source>
</reference>
<dbReference type="InterPro" id="IPR001680">
    <property type="entry name" value="WD40_rpt"/>
</dbReference>
<accession>A0A423XH79</accession>
<dbReference type="AlphaFoldDB" id="A0A423XH79"/>
<dbReference type="GO" id="GO:0005634">
    <property type="term" value="C:nucleus"/>
    <property type="evidence" value="ECO:0007669"/>
    <property type="project" value="TreeGrafter"/>
</dbReference>
<evidence type="ECO:0000256" key="4">
    <source>
        <dbReference type="ARBA" id="ARBA00022574"/>
    </source>
</evidence>
<evidence type="ECO:0000256" key="8">
    <source>
        <dbReference type="RuleBase" id="RU365004"/>
    </source>
</evidence>
<dbReference type="Pfam" id="PF00400">
    <property type="entry name" value="WD40"/>
    <property type="match status" value="2"/>
</dbReference>
<dbReference type="InterPro" id="IPR036322">
    <property type="entry name" value="WD40_repeat_dom_sf"/>
</dbReference>
<keyword evidence="11" id="KW-1185">Reference proteome</keyword>
<feature type="compositionally biased region" description="Polar residues" evidence="9">
    <location>
        <begin position="71"/>
        <end position="85"/>
    </location>
</feature>